<evidence type="ECO:0000313" key="1">
    <source>
        <dbReference type="Proteomes" id="UP000887580"/>
    </source>
</evidence>
<reference evidence="2" key="1">
    <citation type="submission" date="2022-11" db="UniProtKB">
        <authorList>
            <consortium name="WormBaseParasite"/>
        </authorList>
    </citation>
    <scope>IDENTIFICATION</scope>
</reference>
<protein>
    <submittedName>
        <fullName evidence="2">Uncharacterized protein</fullName>
    </submittedName>
</protein>
<evidence type="ECO:0000313" key="2">
    <source>
        <dbReference type="WBParaSite" id="PS1159_v2.g20958.t1"/>
    </source>
</evidence>
<accession>A0AC35FUF6</accession>
<organism evidence="1 2">
    <name type="scientific">Panagrolaimus sp. PS1159</name>
    <dbReference type="NCBI Taxonomy" id="55785"/>
    <lineage>
        <taxon>Eukaryota</taxon>
        <taxon>Metazoa</taxon>
        <taxon>Ecdysozoa</taxon>
        <taxon>Nematoda</taxon>
        <taxon>Chromadorea</taxon>
        <taxon>Rhabditida</taxon>
        <taxon>Tylenchina</taxon>
        <taxon>Panagrolaimomorpha</taxon>
        <taxon>Panagrolaimoidea</taxon>
        <taxon>Panagrolaimidae</taxon>
        <taxon>Panagrolaimus</taxon>
    </lineage>
</organism>
<name>A0AC35FUF6_9BILA</name>
<dbReference type="WBParaSite" id="PS1159_v2.g20958.t1">
    <property type="protein sequence ID" value="PS1159_v2.g20958.t1"/>
    <property type="gene ID" value="PS1159_v2.g20958"/>
</dbReference>
<proteinExistence type="predicted"/>
<sequence length="194" mass="22070">MASESSNVSDFAAAADQKMFLRSKINPEFQTEVGTSVINSCNILKNVTEYTDNSDAVEVDMTQKELEKFVEFHNHFLSTATVTDKDLQWTNAFFKEMPENEFKEFCWKADYLDSQRFLEAAGDYVLSKMEEMEVQQIQEYLNIQDDFTLEERKAMEKHPLEFFNGVFFQQDDAATTPGAAPAAAAPGDQPALQQ</sequence>
<dbReference type="Proteomes" id="UP000887580">
    <property type="component" value="Unplaced"/>
</dbReference>